<dbReference type="Proteomes" id="UP000241769">
    <property type="component" value="Unassembled WGS sequence"/>
</dbReference>
<sequence length="252" mass="27433">MHETCATPPGISEKIPHKHYRLGGCSITVCFRCELTLPISQTYSASQPTTTSSEMSFGDLKPMFVAVGTFVILAFIITGAICIPFSFRVTGRIDRTRGFCTVQASQVVLLSGKGLAYRPVFQVTVYTQANSTTPYQTYAAAYTGDLSSEAYYTANNPSQRAYNALQSFPVGSTYYNCLYPERALTYPTGASVFNINVAFLGNYTDGEIAAAKRKANSLIVAGIVLLSIGGFLLLSVLSVVGFRMIRKFQRGY</sequence>
<evidence type="ECO:0000313" key="3">
    <source>
        <dbReference type="Proteomes" id="UP000241769"/>
    </source>
</evidence>
<feature type="transmembrane region" description="Helical" evidence="1">
    <location>
        <begin position="218"/>
        <end position="242"/>
    </location>
</feature>
<name>A0A2P6NB71_9EUKA</name>
<accession>A0A2P6NB71</accession>
<dbReference type="EMBL" id="MDYQ01000129">
    <property type="protein sequence ID" value="PRP81191.1"/>
    <property type="molecule type" value="Genomic_DNA"/>
</dbReference>
<protein>
    <submittedName>
        <fullName evidence="2">Uncharacterized protein</fullName>
    </submittedName>
</protein>
<dbReference type="InParanoid" id="A0A2P6NB71"/>
<organism evidence="2 3">
    <name type="scientific">Planoprotostelium fungivorum</name>
    <dbReference type="NCBI Taxonomy" id="1890364"/>
    <lineage>
        <taxon>Eukaryota</taxon>
        <taxon>Amoebozoa</taxon>
        <taxon>Evosea</taxon>
        <taxon>Variosea</taxon>
        <taxon>Cavosteliida</taxon>
        <taxon>Cavosteliaceae</taxon>
        <taxon>Planoprotostelium</taxon>
    </lineage>
</organism>
<reference evidence="2 3" key="1">
    <citation type="journal article" date="2018" name="Genome Biol. Evol.">
        <title>Multiple Roots of Fruiting Body Formation in Amoebozoa.</title>
        <authorList>
            <person name="Hillmann F."/>
            <person name="Forbes G."/>
            <person name="Novohradska S."/>
            <person name="Ferling I."/>
            <person name="Riege K."/>
            <person name="Groth M."/>
            <person name="Westermann M."/>
            <person name="Marz M."/>
            <person name="Spaller T."/>
            <person name="Winckler T."/>
            <person name="Schaap P."/>
            <person name="Glockner G."/>
        </authorList>
    </citation>
    <scope>NUCLEOTIDE SEQUENCE [LARGE SCALE GENOMIC DNA]</scope>
    <source>
        <strain evidence="2 3">Jena</strain>
    </source>
</reference>
<dbReference type="AlphaFoldDB" id="A0A2P6NB71"/>
<feature type="transmembrane region" description="Helical" evidence="1">
    <location>
        <begin position="63"/>
        <end position="87"/>
    </location>
</feature>
<evidence type="ECO:0000256" key="1">
    <source>
        <dbReference type="SAM" id="Phobius"/>
    </source>
</evidence>
<gene>
    <name evidence="2" type="ORF">PROFUN_02025</name>
</gene>
<keyword evidence="1" id="KW-0812">Transmembrane</keyword>
<keyword evidence="1" id="KW-0472">Membrane</keyword>
<keyword evidence="3" id="KW-1185">Reference proteome</keyword>
<proteinExistence type="predicted"/>
<comment type="caution">
    <text evidence="2">The sequence shown here is derived from an EMBL/GenBank/DDBJ whole genome shotgun (WGS) entry which is preliminary data.</text>
</comment>
<evidence type="ECO:0000313" key="2">
    <source>
        <dbReference type="EMBL" id="PRP81191.1"/>
    </source>
</evidence>
<keyword evidence="1" id="KW-1133">Transmembrane helix</keyword>